<dbReference type="CDD" id="cd06267">
    <property type="entry name" value="PBP1_LacI_sugar_binding-like"/>
    <property type="match status" value="1"/>
</dbReference>
<dbReference type="EC" id="3.2.1.21" evidence="3 13"/>
<protein>
    <recommendedName>
        <fullName evidence="3 13">Beta-glucosidase</fullName>
        <ecNumber evidence="3 13">3.2.1.21</ecNumber>
    </recommendedName>
</protein>
<feature type="active site" description="Nucleophile" evidence="12">
    <location>
        <position position="376"/>
    </location>
</feature>
<dbReference type="SUPFAM" id="SSF53822">
    <property type="entry name" value="Periplasmic binding protein-like I"/>
    <property type="match status" value="1"/>
</dbReference>
<dbReference type="SMART" id="SM00354">
    <property type="entry name" value="HTH_LACI"/>
    <property type="match status" value="1"/>
</dbReference>
<dbReference type="InterPro" id="IPR001387">
    <property type="entry name" value="Cro/C1-type_HTH"/>
</dbReference>
<sequence>MTATTIATQGQTLTFPSGFVWGAATAAYQIEGSVREDGRGPSIWDTFSHAPGMVADGHTGDTASDHYRRYRDDVRLMGELGLRAYRFSVAWPRIQPSGSGPVNAAGLDFYERLVDELLAADISPYVTLYHWDLPQVLEDLGGWTNRDTAYRFADYAHAVHDRLGDRVGTWMTVNEPWVSAFLGYGIGVHAPGRTSQADAFRAAHHLLLAHGLGARTLREAGAREIALTLNLAPVVTPGQLNDPDLVLSAEDAEAVNRVDCLLNRQLLDPALRGEYPAPLLEIVDRIAGLGHIHDGDLATVNQPIDLLGINYYTPCVVQSGPGEPANPVYPGTEDILFSGAYAPTTAMGWPIVPTGLSQLLVRLTRDYPEVGLLVTENGAAFDDVVTGERVHDADRTAFLEGHLRAAHAAIEAGTDLRGYLVWSLLDNFEWAEGYHRRFGIVHVDYDTQRRLPKDSALWYRDVIERNGLRTERAKRPTLEAVAARAGVSRSTVSRVINGEGTVSAEFREIVMHAVNELGYVPNSAARSLVTQRTDSIALIVSESDDGAYGDDPLFSTMVRAVGRELEEAGKHVTLMLTGSAKSRLRVEQHVAAGHVDGVVLVSAHGADPLPGALARTGVPVVSLGRSSVSAALPYADVDNVGGATAAVTHLLQRGRRRIATICGPVDMVSAQDRLTGYREALRGTGNRSIVAIGDLSRSSGADAMRLLLRDDPALDAVFVAGDLMAIGALHALHEAGRRVPEDVAVVGFDDIEAASYTMPPLTTVRTLRAGQAAAAVRLLLRQIDGGPASSTILPTELVIRKST</sequence>
<evidence type="ECO:0000256" key="1">
    <source>
        <dbReference type="ARBA" id="ARBA00000448"/>
    </source>
</evidence>
<comment type="similarity">
    <text evidence="2 13">Belongs to the glycosyl hydrolase 1 family.</text>
</comment>
<dbReference type="Gene3D" id="3.40.50.2300">
    <property type="match status" value="2"/>
</dbReference>
<dbReference type="SUPFAM" id="SSF51445">
    <property type="entry name" value="(Trans)glycosidases"/>
    <property type="match status" value="1"/>
</dbReference>
<dbReference type="Gene3D" id="1.10.260.40">
    <property type="entry name" value="lambda repressor-like DNA-binding domains"/>
    <property type="match status" value="1"/>
</dbReference>
<evidence type="ECO:0000256" key="5">
    <source>
        <dbReference type="ARBA" id="ARBA00023001"/>
    </source>
</evidence>
<comment type="catalytic activity">
    <reaction evidence="1 13">
        <text>Hydrolysis of terminal, non-reducing beta-D-glucosyl residues with release of beta-D-glucose.</text>
        <dbReference type="EC" id="3.2.1.21"/>
    </reaction>
</comment>
<dbReference type="PANTHER" id="PTHR10353:SF36">
    <property type="entry name" value="LP05116P"/>
    <property type="match status" value="1"/>
</dbReference>
<dbReference type="Gene3D" id="3.20.20.80">
    <property type="entry name" value="Glycosidases"/>
    <property type="match status" value="1"/>
</dbReference>
<dbReference type="InterPro" id="IPR010982">
    <property type="entry name" value="Lambda_DNA-bd_dom_sf"/>
</dbReference>
<accession>A0ABT9QC90</accession>
<dbReference type="EMBL" id="JAUSQU010000001">
    <property type="protein sequence ID" value="MDP9844390.1"/>
    <property type="molecule type" value="Genomic_DNA"/>
</dbReference>
<keyword evidence="11" id="KW-0624">Polysaccharide degradation</keyword>
<dbReference type="PROSITE" id="PS50932">
    <property type="entry name" value="HTH_LACI_2"/>
    <property type="match status" value="1"/>
</dbReference>
<evidence type="ECO:0000256" key="11">
    <source>
        <dbReference type="ARBA" id="ARBA00023326"/>
    </source>
</evidence>
<dbReference type="Pfam" id="PF00356">
    <property type="entry name" value="LacI"/>
    <property type="match status" value="1"/>
</dbReference>
<evidence type="ECO:0000259" key="14">
    <source>
        <dbReference type="PROSITE" id="PS50932"/>
    </source>
</evidence>
<evidence type="ECO:0000256" key="3">
    <source>
        <dbReference type="ARBA" id="ARBA00012744"/>
    </source>
</evidence>
<keyword evidence="9" id="KW-0119">Carbohydrate metabolism</keyword>
<evidence type="ECO:0000256" key="9">
    <source>
        <dbReference type="ARBA" id="ARBA00023277"/>
    </source>
</evidence>
<proteinExistence type="inferred from homology"/>
<evidence type="ECO:0000256" key="8">
    <source>
        <dbReference type="ARBA" id="ARBA00023163"/>
    </source>
</evidence>
<feature type="domain" description="HTH lacI-type" evidence="14">
    <location>
        <begin position="476"/>
        <end position="530"/>
    </location>
</feature>
<dbReference type="RefSeq" id="WP_307559212.1">
    <property type="nucleotide sequence ID" value="NZ_JAUSQU010000001.1"/>
</dbReference>
<dbReference type="InterPro" id="IPR028082">
    <property type="entry name" value="Peripla_BP_I"/>
</dbReference>
<dbReference type="PANTHER" id="PTHR10353">
    <property type="entry name" value="GLYCOSYL HYDROLASE"/>
    <property type="match status" value="1"/>
</dbReference>
<comment type="caution">
    <text evidence="16">The sequence shown here is derived from an EMBL/GenBank/DDBJ whole genome shotgun (WGS) entry which is preliminary data.</text>
</comment>
<keyword evidence="8" id="KW-0804">Transcription</keyword>
<organism evidence="16 17">
    <name type="scientific">Streptosporangium lutulentum</name>
    <dbReference type="NCBI Taxonomy" id="1461250"/>
    <lineage>
        <taxon>Bacteria</taxon>
        <taxon>Bacillati</taxon>
        <taxon>Actinomycetota</taxon>
        <taxon>Actinomycetes</taxon>
        <taxon>Streptosporangiales</taxon>
        <taxon>Streptosporangiaceae</taxon>
        <taxon>Streptosporangium</taxon>
    </lineage>
</organism>
<dbReference type="InterPro" id="IPR001360">
    <property type="entry name" value="Glyco_hydro_1"/>
</dbReference>
<keyword evidence="4 13" id="KW-0378">Hydrolase</keyword>
<evidence type="ECO:0000256" key="10">
    <source>
        <dbReference type="ARBA" id="ARBA00023295"/>
    </source>
</evidence>
<dbReference type="InterPro" id="IPR033132">
    <property type="entry name" value="GH_1_N_CS"/>
</dbReference>
<keyword evidence="6" id="KW-0805">Transcription regulation</keyword>
<dbReference type="InterPro" id="IPR018120">
    <property type="entry name" value="Glyco_hydro_1_AS"/>
</dbReference>
<dbReference type="NCBIfam" id="TIGR03356">
    <property type="entry name" value="BGL"/>
    <property type="match status" value="1"/>
</dbReference>
<evidence type="ECO:0000256" key="2">
    <source>
        <dbReference type="ARBA" id="ARBA00010838"/>
    </source>
</evidence>
<dbReference type="InterPro" id="IPR046335">
    <property type="entry name" value="LacI/GalR-like_sensor"/>
</dbReference>
<keyword evidence="7" id="KW-0238">DNA-binding</keyword>
<evidence type="ECO:0000256" key="7">
    <source>
        <dbReference type="ARBA" id="ARBA00023125"/>
    </source>
</evidence>
<evidence type="ECO:0000256" key="12">
    <source>
        <dbReference type="PROSITE-ProRule" id="PRU10055"/>
    </source>
</evidence>
<dbReference type="InterPro" id="IPR017736">
    <property type="entry name" value="Glyco_hydro_1_beta-glucosidase"/>
</dbReference>
<evidence type="ECO:0000256" key="13">
    <source>
        <dbReference type="RuleBase" id="RU361175"/>
    </source>
</evidence>
<evidence type="ECO:0000313" key="17">
    <source>
        <dbReference type="Proteomes" id="UP001225356"/>
    </source>
</evidence>
<reference evidence="16 17" key="1">
    <citation type="submission" date="2023-07" db="EMBL/GenBank/DDBJ databases">
        <title>Sequencing the genomes of 1000 actinobacteria strains.</title>
        <authorList>
            <person name="Klenk H.-P."/>
        </authorList>
    </citation>
    <scope>NUCLEOTIDE SEQUENCE [LARGE SCALE GENOMIC DNA]</scope>
    <source>
        <strain evidence="16 17">DSM 46740</strain>
    </source>
</reference>
<feature type="domain" description="HTH cro/C1-type" evidence="15">
    <location>
        <begin position="477"/>
        <end position="505"/>
    </location>
</feature>
<evidence type="ECO:0000259" key="15">
    <source>
        <dbReference type="PROSITE" id="PS50943"/>
    </source>
</evidence>
<evidence type="ECO:0000313" key="16">
    <source>
        <dbReference type="EMBL" id="MDP9844390.1"/>
    </source>
</evidence>
<dbReference type="Pfam" id="PF13377">
    <property type="entry name" value="Peripla_BP_3"/>
    <property type="match status" value="1"/>
</dbReference>
<gene>
    <name evidence="16" type="ORF">J2853_003601</name>
</gene>
<dbReference type="InterPro" id="IPR017853">
    <property type="entry name" value="GH"/>
</dbReference>
<dbReference type="PROSITE" id="PS00653">
    <property type="entry name" value="GLYCOSYL_HYDROL_F1_2"/>
    <property type="match status" value="1"/>
</dbReference>
<dbReference type="CDD" id="cd01392">
    <property type="entry name" value="HTH_LacI"/>
    <property type="match status" value="1"/>
</dbReference>
<evidence type="ECO:0000256" key="6">
    <source>
        <dbReference type="ARBA" id="ARBA00023015"/>
    </source>
</evidence>
<evidence type="ECO:0000256" key="4">
    <source>
        <dbReference type="ARBA" id="ARBA00022801"/>
    </source>
</evidence>
<dbReference type="Pfam" id="PF00232">
    <property type="entry name" value="Glyco_hydro_1"/>
    <property type="match status" value="1"/>
</dbReference>
<dbReference type="PROSITE" id="PS50943">
    <property type="entry name" value="HTH_CROC1"/>
    <property type="match status" value="1"/>
</dbReference>
<dbReference type="PROSITE" id="PS00572">
    <property type="entry name" value="GLYCOSYL_HYDROL_F1_1"/>
    <property type="match status" value="1"/>
</dbReference>
<keyword evidence="10 13" id="KW-0326">Glycosidase</keyword>
<dbReference type="InterPro" id="IPR000843">
    <property type="entry name" value="HTH_LacI"/>
</dbReference>
<dbReference type="PRINTS" id="PR00131">
    <property type="entry name" value="GLHYDRLASE1"/>
</dbReference>
<keyword evidence="17" id="KW-1185">Reference proteome</keyword>
<dbReference type="SUPFAM" id="SSF47413">
    <property type="entry name" value="lambda repressor-like DNA-binding domains"/>
    <property type="match status" value="1"/>
</dbReference>
<name>A0ABT9QC90_9ACTN</name>
<dbReference type="Proteomes" id="UP001225356">
    <property type="component" value="Unassembled WGS sequence"/>
</dbReference>
<keyword evidence="5" id="KW-0136">Cellulose degradation</keyword>